<keyword evidence="2" id="KW-1185">Reference proteome</keyword>
<organism evidence="1 2">
    <name type="scientific">Actinocorallia herbida</name>
    <dbReference type="NCBI Taxonomy" id="58109"/>
    <lineage>
        <taxon>Bacteria</taxon>
        <taxon>Bacillati</taxon>
        <taxon>Actinomycetota</taxon>
        <taxon>Actinomycetes</taxon>
        <taxon>Streptosporangiales</taxon>
        <taxon>Thermomonosporaceae</taxon>
        <taxon>Actinocorallia</taxon>
    </lineage>
</organism>
<evidence type="ECO:0000313" key="2">
    <source>
        <dbReference type="Proteomes" id="UP000272400"/>
    </source>
</evidence>
<name>A0A3N1CVT6_9ACTN</name>
<comment type="caution">
    <text evidence="1">The sequence shown here is derived from an EMBL/GenBank/DDBJ whole genome shotgun (WGS) entry which is preliminary data.</text>
</comment>
<dbReference type="AlphaFoldDB" id="A0A3N1CVT6"/>
<reference evidence="1 2" key="1">
    <citation type="submission" date="2018-11" db="EMBL/GenBank/DDBJ databases">
        <title>Sequencing the genomes of 1000 actinobacteria strains.</title>
        <authorList>
            <person name="Klenk H.-P."/>
        </authorList>
    </citation>
    <scope>NUCLEOTIDE SEQUENCE [LARGE SCALE GENOMIC DNA]</scope>
    <source>
        <strain evidence="1 2">DSM 44254</strain>
    </source>
</reference>
<evidence type="ECO:0000313" key="1">
    <source>
        <dbReference type="EMBL" id="ROO85409.1"/>
    </source>
</evidence>
<dbReference type="Proteomes" id="UP000272400">
    <property type="component" value="Unassembled WGS sequence"/>
</dbReference>
<protein>
    <submittedName>
        <fullName evidence="1">Uncharacterized protein</fullName>
    </submittedName>
</protein>
<gene>
    <name evidence="1" type="ORF">EDD29_2952</name>
</gene>
<sequence length="52" mass="5580">MGGGGIVAGMTTGYVDEDDRLLRAVLDVLGVLDPPAESRMWRWAEELFDGAA</sequence>
<dbReference type="EMBL" id="RJKE01000001">
    <property type="protein sequence ID" value="ROO85409.1"/>
    <property type="molecule type" value="Genomic_DNA"/>
</dbReference>
<proteinExistence type="predicted"/>
<accession>A0A3N1CVT6</accession>